<dbReference type="PROSITE" id="PS51257">
    <property type="entry name" value="PROKAR_LIPOPROTEIN"/>
    <property type="match status" value="1"/>
</dbReference>
<organism evidence="1 2">
    <name type="scientific">Streptomyces fulvorobeus</name>
    <dbReference type="NCBI Taxonomy" id="284028"/>
    <lineage>
        <taxon>Bacteria</taxon>
        <taxon>Bacillati</taxon>
        <taxon>Actinomycetota</taxon>
        <taxon>Actinomycetes</taxon>
        <taxon>Kitasatosporales</taxon>
        <taxon>Streptomycetaceae</taxon>
        <taxon>Streptomyces</taxon>
    </lineage>
</organism>
<protein>
    <recommendedName>
        <fullName evidence="3">Lipoprotein</fullName>
    </recommendedName>
</protein>
<keyword evidence="2" id="KW-1185">Reference proteome</keyword>
<evidence type="ECO:0000313" key="2">
    <source>
        <dbReference type="Proteomes" id="UP000498980"/>
    </source>
</evidence>
<evidence type="ECO:0008006" key="3">
    <source>
        <dbReference type="Google" id="ProtNLM"/>
    </source>
</evidence>
<name>A0A7J0C3B5_9ACTN</name>
<dbReference type="Proteomes" id="UP000498980">
    <property type="component" value="Unassembled WGS sequence"/>
</dbReference>
<proteinExistence type="predicted"/>
<dbReference type="AlphaFoldDB" id="A0A7J0C3B5"/>
<comment type="caution">
    <text evidence="1">The sequence shown here is derived from an EMBL/GenBank/DDBJ whole genome shotgun (WGS) entry which is preliminary data.</text>
</comment>
<dbReference type="EMBL" id="BLWC01000001">
    <property type="protein sequence ID" value="GFM97005.1"/>
    <property type="molecule type" value="Genomic_DNA"/>
</dbReference>
<accession>A0A7J0C3B5</accession>
<evidence type="ECO:0000313" key="1">
    <source>
        <dbReference type="EMBL" id="GFM97005.1"/>
    </source>
</evidence>
<reference evidence="1 2" key="1">
    <citation type="submission" date="2020-05" db="EMBL/GenBank/DDBJ databases">
        <title>Whole genome shotgun sequence of Streptomyces fulvorobeus NBRC 15897.</title>
        <authorList>
            <person name="Komaki H."/>
            <person name="Tamura T."/>
        </authorList>
    </citation>
    <scope>NUCLEOTIDE SEQUENCE [LARGE SCALE GENOMIC DNA]</scope>
    <source>
        <strain evidence="1 2">NBRC 15897</strain>
    </source>
</reference>
<gene>
    <name evidence="1" type="ORF">Sfulv_18160</name>
</gene>
<sequence>MMAPHRNIPGGTMRTHTTAALIAAGLLATLTACSTSEHVEDKTVTAPPYKIAKQDSDGNTRDVVVEVDHTTDLRAVFDDVVHGLSDEAGYHVVINCSTGGTASADNRLANGQHAIGSMGAATTGLDEGASEFSINKGRTCPAA</sequence>